<evidence type="ECO:0000256" key="5">
    <source>
        <dbReference type="ARBA" id="ARBA00023098"/>
    </source>
</evidence>
<dbReference type="Gene3D" id="1.10.1200.10">
    <property type="entry name" value="ACP-like"/>
    <property type="match status" value="1"/>
</dbReference>
<comment type="pathway">
    <text evidence="7">Glycolipid biosynthesis; KDO(2)-lipid A biosynthesis.</text>
</comment>
<feature type="region of interest" description="Disordered" evidence="9">
    <location>
        <begin position="1"/>
        <end position="26"/>
    </location>
</feature>
<dbReference type="Pfam" id="PF00550">
    <property type="entry name" value="PP-binding"/>
    <property type="match status" value="1"/>
</dbReference>
<evidence type="ECO:0000313" key="11">
    <source>
        <dbReference type="EMBL" id="ALI54482.1"/>
    </source>
</evidence>
<dbReference type="AlphaFoldDB" id="A0A0P0A9H3"/>
<evidence type="ECO:0000259" key="10">
    <source>
        <dbReference type="PROSITE" id="PS50075"/>
    </source>
</evidence>
<dbReference type="Proteomes" id="UP000064920">
    <property type="component" value="Chromosome"/>
</dbReference>
<proteinExistence type="predicted"/>
<evidence type="ECO:0000256" key="9">
    <source>
        <dbReference type="SAM" id="MobiDB-lite"/>
    </source>
</evidence>
<keyword evidence="6" id="KW-0275">Fatty acid biosynthesis</keyword>
<keyword evidence="5" id="KW-0443">Lipid metabolism</keyword>
<dbReference type="GO" id="GO:0000036">
    <property type="term" value="F:acyl carrier activity"/>
    <property type="evidence" value="ECO:0007669"/>
    <property type="project" value="TreeGrafter"/>
</dbReference>
<sequence>MRYKNLFKNGPRQTKSNGISGPEASMSQDVKEQIIEIIAEQAVLETSDVSMDQSLADLGIDSLGLVESIFAIEEAFDISVPFNANEPEQSDFDISSVASIVDAVTSLIKAQKT</sequence>
<dbReference type="InterPro" id="IPR006162">
    <property type="entry name" value="Ppantetheine_attach_site"/>
</dbReference>
<gene>
    <name evidence="11" type="ORF">IMCC12053_533</name>
</gene>
<keyword evidence="3" id="KW-0597">Phosphoprotein</keyword>
<evidence type="ECO:0000256" key="2">
    <source>
        <dbReference type="ARBA" id="ARBA00022516"/>
    </source>
</evidence>
<evidence type="ECO:0000313" key="12">
    <source>
        <dbReference type="Proteomes" id="UP000064920"/>
    </source>
</evidence>
<dbReference type="GO" id="GO:0005829">
    <property type="term" value="C:cytosol"/>
    <property type="evidence" value="ECO:0007669"/>
    <property type="project" value="TreeGrafter"/>
</dbReference>
<keyword evidence="2" id="KW-0444">Lipid biosynthesis</keyword>
<dbReference type="InterPro" id="IPR009081">
    <property type="entry name" value="PP-bd_ACP"/>
</dbReference>
<accession>A0A0P0A9H3</accession>
<dbReference type="PANTHER" id="PTHR20863">
    <property type="entry name" value="ACYL CARRIER PROTEIN"/>
    <property type="match status" value="1"/>
</dbReference>
<dbReference type="EMBL" id="CP012023">
    <property type="protein sequence ID" value="ALI54482.1"/>
    <property type="molecule type" value="Genomic_DNA"/>
</dbReference>
<dbReference type="PROSITE" id="PS00012">
    <property type="entry name" value="PHOSPHOPANTETHEINE"/>
    <property type="match status" value="1"/>
</dbReference>
<evidence type="ECO:0000256" key="3">
    <source>
        <dbReference type="ARBA" id="ARBA00022553"/>
    </source>
</evidence>
<evidence type="ECO:0000256" key="7">
    <source>
        <dbReference type="ARBA" id="ARBA00024328"/>
    </source>
</evidence>
<dbReference type="GO" id="GO:0000035">
    <property type="term" value="F:acyl binding"/>
    <property type="evidence" value="ECO:0007669"/>
    <property type="project" value="TreeGrafter"/>
</dbReference>
<evidence type="ECO:0000256" key="6">
    <source>
        <dbReference type="ARBA" id="ARBA00023160"/>
    </source>
</evidence>
<name>A0A0P0A9H3_9RHOB</name>
<reference evidence="12" key="1">
    <citation type="submission" date="2015-05" db="EMBL/GenBank/DDBJ databases">
        <authorList>
            <person name="Oh H.-M."/>
            <person name="Yang J.-A."/>
            <person name="Cho J.-C."/>
            <person name="Kang I."/>
        </authorList>
    </citation>
    <scope>NUCLEOTIDE SEQUENCE [LARGE SCALE GENOMIC DNA]</scope>
    <source>
        <strain evidence="12">IMCC 12053</strain>
    </source>
</reference>
<dbReference type="GO" id="GO:0016020">
    <property type="term" value="C:membrane"/>
    <property type="evidence" value="ECO:0007669"/>
    <property type="project" value="GOC"/>
</dbReference>
<evidence type="ECO:0000256" key="8">
    <source>
        <dbReference type="ARBA" id="ARBA00024402"/>
    </source>
</evidence>
<keyword evidence="4" id="KW-0276">Fatty acid metabolism</keyword>
<evidence type="ECO:0000256" key="4">
    <source>
        <dbReference type="ARBA" id="ARBA00022832"/>
    </source>
</evidence>
<keyword evidence="12" id="KW-1185">Reference proteome</keyword>
<dbReference type="GO" id="GO:0009245">
    <property type="term" value="P:lipid A biosynthetic process"/>
    <property type="evidence" value="ECO:0007669"/>
    <property type="project" value="TreeGrafter"/>
</dbReference>
<dbReference type="PANTHER" id="PTHR20863:SF76">
    <property type="entry name" value="CARRIER DOMAIN-CONTAINING PROTEIN"/>
    <property type="match status" value="1"/>
</dbReference>
<evidence type="ECO:0000256" key="1">
    <source>
        <dbReference type="ARBA" id="ARBA00022450"/>
    </source>
</evidence>
<dbReference type="STRING" id="1397108.IMCC12053_533"/>
<dbReference type="KEGG" id="cmar:IMCC12053_533"/>
<organism evidence="11 12">
    <name type="scientific">Celeribacter marinus</name>
    <dbReference type="NCBI Taxonomy" id="1397108"/>
    <lineage>
        <taxon>Bacteria</taxon>
        <taxon>Pseudomonadati</taxon>
        <taxon>Pseudomonadota</taxon>
        <taxon>Alphaproteobacteria</taxon>
        <taxon>Rhodobacterales</taxon>
        <taxon>Roseobacteraceae</taxon>
        <taxon>Celeribacter</taxon>
    </lineage>
</organism>
<dbReference type="InterPro" id="IPR036736">
    <property type="entry name" value="ACP-like_sf"/>
</dbReference>
<keyword evidence="1" id="KW-0596">Phosphopantetheine</keyword>
<dbReference type="PROSITE" id="PS50075">
    <property type="entry name" value="CARRIER"/>
    <property type="match status" value="1"/>
</dbReference>
<dbReference type="PATRIC" id="fig|1397108.4.peg.550"/>
<feature type="domain" description="Carrier" evidence="10">
    <location>
        <begin position="25"/>
        <end position="108"/>
    </location>
</feature>
<protein>
    <recommendedName>
        <fullName evidence="8">Acyl carrier protein AcpXL</fullName>
    </recommendedName>
</protein>
<dbReference type="SUPFAM" id="SSF47336">
    <property type="entry name" value="ACP-like"/>
    <property type="match status" value="1"/>
</dbReference>
<dbReference type="InterPro" id="IPR003231">
    <property type="entry name" value="ACP"/>
</dbReference>